<dbReference type="InterPro" id="IPR036760">
    <property type="entry name" value="SspB-like_sf"/>
</dbReference>
<dbReference type="Proteomes" id="UP000785783">
    <property type="component" value="Unassembled WGS sequence"/>
</dbReference>
<organism evidence="2 3">
    <name type="scientific">PS1 clade bacterium</name>
    <dbReference type="NCBI Taxonomy" id="2175152"/>
    <lineage>
        <taxon>Bacteria</taxon>
        <taxon>Pseudomonadati</taxon>
        <taxon>Pseudomonadota</taxon>
        <taxon>Alphaproteobacteria</taxon>
        <taxon>PS1 clade</taxon>
    </lineage>
</organism>
<sequence>MTDISDSPGDIYKYADRAQAALLDMVRTVMREAATDGLAGGHHFYITYYTHAEGVVMSDRLRAQHPEEITIVLQNQFEDLVIEDAAFHVTLSFNDTPERLTVPFNTVSKFYDPSVAFGLMFDVEAPIVDIVSLDDHDAIMDAILAAEEKQADGPADKKSKEEKTGEVVSLDSFRDK</sequence>
<name>A0A937L2X9_9PROT</name>
<reference evidence="2" key="1">
    <citation type="submission" date="2020-10" db="EMBL/GenBank/DDBJ databases">
        <title>Microbiome of the Black Sea water column analyzed by genome centric metagenomics.</title>
        <authorList>
            <person name="Cabello-Yeves P.J."/>
            <person name="Callieri C."/>
            <person name="Picazo A."/>
            <person name="Mehrshad M."/>
            <person name="Haro-Moreno J.M."/>
            <person name="Roda-Garcia J."/>
            <person name="Dzembekova N."/>
            <person name="Slabakova V."/>
            <person name="Slabakova N."/>
            <person name="Moncheva S."/>
            <person name="Rodriguez-Valera F."/>
        </authorList>
    </citation>
    <scope>NUCLEOTIDE SEQUENCE</scope>
    <source>
        <strain evidence="2">BS307-5m-G5</strain>
    </source>
</reference>
<dbReference type="SUPFAM" id="SSF101738">
    <property type="entry name" value="SspB-like"/>
    <property type="match status" value="1"/>
</dbReference>
<comment type="caution">
    <text evidence="2">The sequence shown here is derived from an EMBL/GenBank/DDBJ whole genome shotgun (WGS) entry which is preliminary data.</text>
</comment>
<gene>
    <name evidence="2" type="ORF">ISQ19_03875</name>
</gene>
<dbReference type="EMBL" id="JADHOK010000039">
    <property type="protein sequence ID" value="MBL6761816.1"/>
    <property type="molecule type" value="Genomic_DNA"/>
</dbReference>
<evidence type="ECO:0000313" key="3">
    <source>
        <dbReference type="Proteomes" id="UP000785783"/>
    </source>
</evidence>
<proteinExistence type="predicted"/>
<protein>
    <recommendedName>
        <fullName evidence="4">Stringent starvation protein B</fullName>
    </recommendedName>
</protein>
<evidence type="ECO:0000313" key="2">
    <source>
        <dbReference type="EMBL" id="MBL6761816.1"/>
    </source>
</evidence>
<dbReference type="Pfam" id="PF04386">
    <property type="entry name" value="SspB"/>
    <property type="match status" value="1"/>
</dbReference>
<dbReference type="Gene3D" id="2.30.30.220">
    <property type="entry name" value="SspB-like"/>
    <property type="match status" value="1"/>
</dbReference>
<evidence type="ECO:0008006" key="4">
    <source>
        <dbReference type="Google" id="ProtNLM"/>
    </source>
</evidence>
<dbReference type="InterPro" id="IPR007481">
    <property type="entry name" value="SspB"/>
</dbReference>
<feature type="region of interest" description="Disordered" evidence="1">
    <location>
        <begin position="149"/>
        <end position="176"/>
    </location>
</feature>
<dbReference type="AlphaFoldDB" id="A0A937L2X9"/>
<accession>A0A937L2X9</accession>
<feature type="compositionally biased region" description="Basic and acidic residues" evidence="1">
    <location>
        <begin position="149"/>
        <end position="165"/>
    </location>
</feature>
<evidence type="ECO:0000256" key="1">
    <source>
        <dbReference type="SAM" id="MobiDB-lite"/>
    </source>
</evidence>